<dbReference type="GO" id="GO:0005509">
    <property type="term" value="F:calcium ion binding"/>
    <property type="evidence" value="ECO:0007669"/>
    <property type="project" value="InterPro"/>
</dbReference>
<evidence type="ECO:0000256" key="1">
    <source>
        <dbReference type="SAM" id="SignalP"/>
    </source>
</evidence>
<sequence>MKKFALTAAAFAALAASPLAAMESITEADTDGNGTYSLEELQAAYPDLTAETFATIDSNADGEADLAEVQAAEEAGLLAAEG</sequence>
<dbReference type="InterPro" id="IPR011992">
    <property type="entry name" value="EF-hand-dom_pair"/>
</dbReference>
<feature type="domain" description="EF-hand" evidence="2">
    <location>
        <begin position="16"/>
        <end position="51"/>
    </location>
</feature>
<dbReference type="SUPFAM" id="SSF47473">
    <property type="entry name" value="EF-hand"/>
    <property type="match status" value="1"/>
</dbReference>
<name>A0A9Q9HDZ1_LEICA</name>
<evidence type="ECO:0000259" key="2">
    <source>
        <dbReference type="PROSITE" id="PS50222"/>
    </source>
</evidence>
<feature type="signal peptide" evidence="1">
    <location>
        <begin position="1"/>
        <end position="21"/>
    </location>
</feature>
<dbReference type="Gene3D" id="1.10.238.10">
    <property type="entry name" value="EF-hand"/>
    <property type="match status" value="1"/>
</dbReference>
<protein>
    <submittedName>
        <fullName evidence="3">EF-hand domain-containing protein</fullName>
    </submittedName>
</protein>
<accession>A0A9Q9HDZ1</accession>
<evidence type="ECO:0000313" key="3">
    <source>
        <dbReference type="EMBL" id="UWQ53013.1"/>
    </source>
</evidence>
<dbReference type="InterPro" id="IPR002048">
    <property type="entry name" value="EF_hand_dom"/>
</dbReference>
<proteinExistence type="predicted"/>
<reference evidence="3" key="1">
    <citation type="submission" date="2021-08" db="EMBL/GenBank/DDBJ databases">
        <authorList>
            <person name="Nwanade C."/>
            <person name="Wang M."/>
            <person name="Masoudi A."/>
            <person name="Yu Z."/>
            <person name="Liu J."/>
        </authorList>
    </citation>
    <scope>NUCLEOTIDE SEQUENCE</scope>
    <source>
        <strain evidence="3">S122</strain>
    </source>
</reference>
<dbReference type="Proteomes" id="UP001058713">
    <property type="component" value="Chromosome"/>
</dbReference>
<evidence type="ECO:0000313" key="4">
    <source>
        <dbReference type="Proteomes" id="UP001058713"/>
    </source>
</evidence>
<gene>
    <name evidence="3" type="ORF">K3721_13470</name>
</gene>
<dbReference type="AlphaFoldDB" id="A0A9Q9HDZ1"/>
<feature type="chain" id="PRO_5040350396" evidence="1">
    <location>
        <begin position="22"/>
        <end position="82"/>
    </location>
</feature>
<dbReference type="RefSeq" id="WP_027236656.1">
    <property type="nucleotide sequence ID" value="NZ_CP081064.1"/>
</dbReference>
<dbReference type="KEGG" id="lcae:K3721_13470"/>
<organism evidence="3 4">
    <name type="scientific">Leisingera caerulea</name>
    <name type="common">Phaeobacter caeruleus</name>
    <dbReference type="NCBI Taxonomy" id="506591"/>
    <lineage>
        <taxon>Bacteria</taxon>
        <taxon>Pseudomonadati</taxon>
        <taxon>Pseudomonadota</taxon>
        <taxon>Alphaproteobacteria</taxon>
        <taxon>Rhodobacterales</taxon>
        <taxon>Roseobacteraceae</taxon>
        <taxon>Leisingera</taxon>
    </lineage>
</organism>
<dbReference type="EMBL" id="CP081070">
    <property type="protein sequence ID" value="UWQ53013.1"/>
    <property type="molecule type" value="Genomic_DNA"/>
</dbReference>
<dbReference type="PROSITE" id="PS50222">
    <property type="entry name" value="EF_HAND_2"/>
    <property type="match status" value="1"/>
</dbReference>
<keyword evidence="1" id="KW-0732">Signal</keyword>